<dbReference type="AlphaFoldDB" id="A0AA40DCX4"/>
<comment type="caution">
    <text evidence="2">The sequence shown here is derived from an EMBL/GenBank/DDBJ whole genome shotgun (WGS) entry which is preliminary data.</text>
</comment>
<evidence type="ECO:0000313" key="2">
    <source>
        <dbReference type="EMBL" id="KAK0670504.1"/>
    </source>
</evidence>
<organism evidence="2 3">
    <name type="scientific">Cercophora samala</name>
    <dbReference type="NCBI Taxonomy" id="330535"/>
    <lineage>
        <taxon>Eukaryota</taxon>
        <taxon>Fungi</taxon>
        <taxon>Dikarya</taxon>
        <taxon>Ascomycota</taxon>
        <taxon>Pezizomycotina</taxon>
        <taxon>Sordariomycetes</taxon>
        <taxon>Sordariomycetidae</taxon>
        <taxon>Sordariales</taxon>
        <taxon>Lasiosphaeriaceae</taxon>
        <taxon>Cercophora</taxon>
    </lineage>
</organism>
<name>A0AA40DCX4_9PEZI</name>
<feature type="compositionally biased region" description="Acidic residues" evidence="1">
    <location>
        <begin position="321"/>
        <end position="348"/>
    </location>
</feature>
<feature type="compositionally biased region" description="Gly residues" evidence="1">
    <location>
        <begin position="384"/>
        <end position="397"/>
    </location>
</feature>
<feature type="compositionally biased region" description="Polar residues" evidence="1">
    <location>
        <begin position="55"/>
        <end position="97"/>
    </location>
</feature>
<dbReference type="EMBL" id="JAULSY010000031">
    <property type="protein sequence ID" value="KAK0670504.1"/>
    <property type="molecule type" value="Genomic_DNA"/>
</dbReference>
<protein>
    <submittedName>
        <fullName evidence="2">Uncharacterized protein</fullName>
    </submittedName>
</protein>
<evidence type="ECO:0000313" key="3">
    <source>
        <dbReference type="Proteomes" id="UP001174997"/>
    </source>
</evidence>
<feature type="region of interest" description="Disordered" evidence="1">
    <location>
        <begin position="257"/>
        <end position="291"/>
    </location>
</feature>
<keyword evidence="3" id="KW-1185">Reference proteome</keyword>
<feature type="compositionally biased region" description="Basic residues" evidence="1">
    <location>
        <begin position="168"/>
        <end position="178"/>
    </location>
</feature>
<feature type="compositionally biased region" description="Pro residues" evidence="1">
    <location>
        <begin position="189"/>
        <end position="198"/>
    </location>
</feature>
<accession>A0AA40DCX4</accession>
<feature type="region of interest" description="Disordered" evidence="1">
    <location>
        <begin position="313"/>
        <end position="397"/>
    </location>
</feature>
<feature type="compositionally biased region" description="Low complexity" evidence="1">
    <location>
        <begin position="179"/>
        <end position="188"/>
    </location>
</feature>
<feature type="region of interest" description="Disordered" evidence="1">
    <location>
        <begin position="1"/>
        <end position="115"/>
    </location>
</feature>
<gene>
    <name evidence="2" type="ORF">QBC41DRAFT_388651</name>
</gene>
<dbReference type="Proteomes" id="UP001174997">
    <property type="component" value="Unassembled WGS sequence"/>
</dbReference>
<evidence type="ECO:0000256" key="1">
    <source>
        <dbReference type="SAM" id="MobiDB-lite"/>
    </source>
</evidence>
<proteinExistence type="predicted"/>
<feature type="region of interest" description="Disordered" evidence="1">
    <location>
        <begin position="130"/>
        <end position="211"/>
    </location>
</feature>
<reference evidence="2" key="1">
    <citation type="submission" date="2023-06" db="EMBL/GenBank/DDBJ databases">
        <title>Genome-scale phylogeny and comparative genomics of the fungal order Sordariales.</title>
        <authorList>
            <consortium name="Lawrence Berkeley National Laboratory"/>
            <person name="Hensen N."/>
            <person name="Bonometti L."/>
            <person name="Westerberg I."/>
            <person name="Brannstrom I.O."/>
            <person name="Guillou S."/>
            <person name="Cros-Aarteil S."/>
            <person name="Calhoun S."/>
            <person name="Haridas S."/>
            <person name="Kuo A."/>
            <person name="Mondo S."/>
            <person name="Pangilinan J."/>
            <person name="Riley R."/>
            <person name="Labutti K."/>
            <person name="Andreopoulos B."/>
            <person name="Lipzen A."/>
            <person name="Chen C."/>
            <person name="Yanf M."/>
            <person name="Daum C."/>
            <person name="Ng V."/>
            <person name="Clum A."/>
            <person name="Steindorff A."/>
            <person name="Ohm R."/>
            <person name="Martin F."/>
            <person name="Silar P."/>
            <person name="Natvig D."/>
            <person name="Lalanne C."/>
            <person name="Gautier V."/>
            <person name="Ament-Velasquez S.L."/>
            <person name="Kruys A."/>
            <person name="Hutchinson M.I."/>
            <person name="Powell A.J."/>
            <person name="Barry K."/>
            <person name="Miller A.N."/>
            <person name="Grigoriev I.V."/>
            <person name="Debuchy R."/>
            <person name="Gladieux P."/>
            <person name="Thoren M.H."/>
            <person name="Johannesson H."/>
        </authorList>
    </citation>
    <scope>NUCLEOTIDE SEQUENCE</scope>
    <source>
        <strain evidence="2">CBS 307.81</strain>
    </source>
</reference>
<feature type="compositionally biased region" description="Basic and acidic residues" evidence="1">
    <location>
        <begin position="98"/>
        <end position="115"/>
    </location>
</feature>
<sequence>MPPPFRSLDQSFLQPGGNALQGDYRQPVRWPGRQPHAANQPVRPLLPKQPGQEIAQETTQQPVQQKYRPSQPQQSTQPGYPEVPQQSGGYSQPPENQTRQEIKREANEENERYKREFEEARKQVLEQEAAWQLAPSFDERSRGAKDLYGKDRDRIERSKQQKPEQQRRHQQSHPRHHSSSYQHETSSTEPPPRVPTPPYTQHTESFDPMATVTTAMESLALTSTAGTAPINPGFGWYRNAGGGFEPSAALLQSTSQYAATSRHGGYLVSDQAPIQPPVQPPAAQQTWSSNEAYLTPSQGAFYSNPNLHLSFEQLAERNLGVEDDYDDDDDEDEDEDEEEEEEEEEEEQAVPTGDGGGGSRGKKRTEKSPTSPYQSKRGRKSGKGPKGSGFWGFGRRR</sequence>
<feature type="compositionally biased region" description="Basic and acidic residues" evidence="1">
    <location>
        <begin position="137"/>
        <end position="167"/>
    </location>
</feature>